<dbReference type="Proteomes" id="UP001151760">
    <property type="component" value="Unassembled WGS sequence"/>
</dbReference>
<evidence type="ECO:0000313" key="3">
    <source>
        <dbReference type="Proteomes" id="UP001151760"/>
    </source>
</evidence>
<reference evidence="2" key="2">
    <citation type="submission" date="2022-01" db="EMBL/GenBank/DDBJ databases">
        <authorList>
            <person name="Yamashiro T."/>
            <person name="Shiraishi A."/>
            <person name="Satake H."/>
            <person name="Nakayama K."/>
        </authorList>
    </citation>
    <scope>NUCLEOTIDE SEQUENCE</scope>
</reference>
<protein>
    <submittedName>
        <fullName evidence="2">Uncharacterized protein</fullName>
    </submittedName>
</protein>
<feature type="region of interest" description="Disordered" evidence="1">
    <location>
        <begin position="599"/>
        <end position="633"/>
    </location>
</feature>
<dbReference type="EMBL" id="BQNB010020117">
    <property type="protein sequence ID" value="GJT92516.1"/>
    <property type="molecule type" value="Genomic_DNA"/>
</dbReference>
<gene>
    <name evidence="2" type="ORF">Tco_1081361</name>
</gene>
<organism evidence="2 3">
    <name type="scientific">Tanacetum coccineum</name>
    <dbReference type="NCBI Taxonomy" id="301880"/>
    <lineage>
        <taxon>Eukaryota</taxon>
        <taxon>Viridiplantae</taxon>
        <taxon>Streptophyta</taxon>
        <taxon>Embryophyta</taxon>
        <taxon>Tracheophyta</taxon>
        <taxon>Spermatophyta</taxon>
        <taxon>Magnoliopsida</taxon>
        <taxon>eudicotyledons</taxon>
        <taxon>Gunneridae</taxon>
        <taxon>Pentapetalae</taxon>
        <taxon>asterids</taxon>
        <taxon>campanulids</taxon>
        <taxon>Asterales</taxon>
        <taxon>Asteraceae</taxon>
        <taxon>Asteroideae</taxon>
        <taxon>Anthemideae</taxon>
        <taxon>Anthemidinae</taxon>
        <taxon>Tanacetum</taxon>
    </lineage>
</organism>
<reference evidence="2" key="1">
    <citation type="journal article" date="2022" name="Int. J. Mol. Sci.">
        <title>Draft Genome of Tanacetum Coccineum: Genomic Comparison of Closely Related Tanacetum-Family Plants.</title>
        <authorList>
            <person name="Yamashiro T."/>
            <person name="Shiraishi A."/>
            <person name="Nakayama K."/>
            <person name="Satake H."/>
        </authorList>
    </citation>
    <scope>NUCLEOTIDE SEQUENCE</scope>
</reference>
<accession>A0ABQ5HYI8</accession>
<evidence type="ECO:0000256" key="1">
    <source>
        <dbReference type="SAM" id="MobiDB-lite"/>
    </source>
</evidence>
<name>A0ABQ5HYI8_9ASTR</name>
<proteinExistence type="predicted"/>
<feature type="compositionally biased region" description="Acidic residues" evidence="1">
    <location>
        <begin position="228"/>
        <end position="249"/>
    </location>
</feature>
<keyword evidence="3" id="KW-1185">Reference proteome</keyword>
<comment type="caution">
    <text evidence="2">The sequence shown here is derived from an EMBL/GenBank/DDBJ whole genome shotgun (WGS) entry which is preliminary data.</text>
</comment>
<feature type="region of interest" description="Disordered" evidence="1">
    <location>
        <begin position="223"/>
        <end position="260"/>
    </location>
</feature>
<evidence type="ECO:0000313" key="2">
    <source>
        <dbReference type="EMBL" id="GJT92516.1"/>
    </source>
</evidence>
<sequence>MKAVRSSSHVLIVSSLSSPNHVFASPMSDRGNIIRRMTSFFVSLYLNISHIPRNSRMCLCRSVLILPSNWFPLMTVKWLPLIANLFAVSGLVIAKPRVGVTAQSAAYMGSSSIGGLFRCANGTLLFRRQSLRFRDIQANVLRKPKKAGVPKKPRTLIVADNIVEESIAIELAKSVSIEEQQPQQREIMNQLKIKRQVEKYVEDTYAAEAGVKLKATDSDATRDSLCLDTDEEKDDETDDSDDSNMDLSDDEPKGDDNAAGFGSSQCKLVYKEVGSADAAKRRTTWFDLLLKSDINQNEEHILKPSTVVMAKKLKELIQKDELTIADLEGAGLEKLKKQYKNDVELEYHVDQLKATVTGEKYATSLTNHFAARYHIQGIEDMIPDKSSKKIHNYQIEALNGIHNWEDGRHDFFKAEINNWRSDQKEYEFSYDDLPRLNLNDVEDMYLIKVLEGVNNEDIEYEDVEIEIDDDAELIFPYEVKFDKTPPPGNVSSDFVSSDSVSSDSESEHVKVNVAPEATIGTLTQEPYATHTFPRSLFAMETSRARARELEVKWFSCRAEIALLKSNNKVEGIREWGECHVEKKLVERFYMEMVRIEAVSKPPSDDEDTERPRKKSKKSSSDWDRGIFRATWNA</sequence>